<organism evidence="5 6">
    <name type="scientific">Rhizobium grahamii CCGE 502</name>
    <dbReference type="NCBI Taxonomy" id="990285"/>
    <lineage>
        <taxon>Bacteria</taxon>
        <taxon>Pseudomonadati</taxon>
        <taxon>Pseudomonadota</taxon>
        <taxon>Alphaproteobacteria</taxon>
        <taxon>Hyphomicrobiales</taxon>
        <taxon>Rhizobiaceae</taxon>
        <taxon>Rhizobium/Agrobacterium group</taxon>
        <taxon>Rhizobium</taxon>
    </lineage>
</organism>
<keyword evidence="2 3" id="KW-0443">Lipid metabolism</keyword>
<keyword evidence="6" id="KW-1185">Reference proteome</keyword>
<feature type="short sequence motif" description="DGA/G" evidence="3">
    <location>
        <begin position="192"/>
        <end position="194"/>
    </location>
</feature>
<dbReference type="GO" id="GO:0016042">
    <property type="term" value="P:lipid catabolic process"/>
    <property type="evidence" value="ECO:0007669"/>
    <property type="project" value="UniProtKB-UniRule"/>
</dbReference>
<dbReference type="eggNOG" id="COG3621">
    <property type="taxonomic scope" value="Bacteria"/>
</dbReference>
<comment type="caution">
    <text evidence="5">The sequence shown here is derived from an EMBL/GenBank/DDBJ whole genome shotgun (WGS) entry which is preliminary data.</text>
</comment>
<dbReference type="InterPro" id="IPR016035">
    <property type="entry name" value="Acyl_Trfase/lysoPLipase"/>
</dbReference>
<dbReference type="Pfam" id="PF01734">
    <property type="entry name" value="Patatin"/>
    <property type="match status" value="1"/>
</dbReference>
<dbReference type="PROSITE" id="PS51635">
    <property type="entry name" value="PNPLA"/>
    <property type="match status" value="1"/>
</dbReference>
<dbReference type="Proteomes" id="UP000014411">
    <property type="component" value="Unassembled WGS sequence"/>
</dbReference>
<dbReference type="GO" id="GO:0004620">
    <property type="term" value="F:phospholipase activity"/>
    <property type="evidence" value="ECO:0007669"/>
    <property type="project" value="TreeGrafter"/>
</dbReference>
<evidence type="ECO:0000313" key="5">
    <source>
        <dbReference type="EMBL" id="EPE99290.1"/>
    </source>
</evidence>
<evidence type="ECO:0000256" key="2">
    <source>
        <dbReference type="ARBA" id="ARBA00023098"/>
    </source>
</evidence>
<protein>
    <submittedName>
        <fullName evidence="5">Phospholipase, patatin family protein</fullName>
    </submittedName>
</protein>
<dbReference type="AlphaFoldDB" id="S3HMI4"/>
<feature type="active site" description="Nucleophile" evidence="3">
    <location>
        <position position="46"/>
    </location>
</feature>
<keyword evidence="3" id="KW-0442">Lipid degradation</keyword>
<evidence type="ECO:0000259" key="4">
    <source>
        <dbReference type="PROSITE" id="PS51635"/>
    </source>
</evidence>
<feature type="domain" description="PNPLA" evidence="4">
    <location>
        <begin position="7"/>
        <end position="205"/>
    </location>
</feature>
<dbReference type="STRING" id="990285.RGCCGE502_05554"/>
<accession>S3HMI4</accession>
<gene>
    <name evidence="5" type="ORF">RGCCGE502_05554</name>
</gene>
<feature type="short sequence motif" description="GXSXG" evidence="3">
    <location>
        <begin position="44"/>
        <end position="48"/>
    </location>
</feature>
<keyword evidence="3" id="KW-0378">Hydrolase</keyword>
<feature type="short sequence motif" description="GXGXXG" evidence="3">
    <location>
        <begin position="11"/>
        <end position="16"/>
    </location>
</feature>
<dbReference type="GO" id="GO:0047372">
    <property type="term" value="F:monoacylglycerol lipase activity"/>
    <property type="evidence" value="ECO:0007669"/>
    <property type="project" value="TreeGrafter"/>
</dbReference>
<reference evidence="5 6" key="1">
    <citation type="journal article" date="2012" name="J. Bacteriol.">
        <title>Genome sequence of Rhizobium grahamii CCGE502, a broad-host-range symbiont with low nodulation competitiveness in Phaseolus vulgaris.</title>
        <authorList>
            <person name="Althabegoiti M.J."/>
            <person name="Lozano L."/>
            <person name="Torres-Tejerizo G."/>
            <person name="Ormeno-Orrillo E."/>
            <person name="Rogel M.A."/>
            <person name="Gonzalez V."/>
            <person name="Martinez-Romero E."/>
        </authorList>
    </citation>
    <scope>NUCLEOTIDE SEQUENCE [LARGE SCALE GENOMIC DNA]</scope>
    <source>
        <strain evidence="5 6">CCGE 502</strain>
    </source>
</reference>
<dbReference type="InterPro" id="IPR002641">
    <property type="entry name" value="PNPLA_dom"/>
</dbReference>
<dbReference type="Gene3D" id="3.40.1090.10">
    <property type="entry name" value="Cytosolic phospholipase A2 catalytic domain"/>
    <property type="match status" value="1"/>
</dbReference>
<name>S3HMI4_9HYPH</name>
<comment type="similarity">
    <text evidence="1">Belongs to the patatin family.</text>
</comment>
<evidence type="ECO:0000256" key="1">
    <source>
        <dbReference type="ARBA" id="ARBA00010240"/>
    </source>
</evidence>
<dbReference type="RefSeq" id="WP_016553183.1">
    <property type="nucleotide sequence ID" value="NZ_AEYE02000007.1"/>
</dbReference>
<dbReference type="HOGENOM" id="CLU_000288_144_9_5"/>
<evidence type="ECO:0000313" key="6">
    <source>
        <dbReference type="Proteomes" id="UP000014411"/>
    </source>
</evidence>
<sequence length="358" mass="38724">MATRFILSIDGGGIRGIIPAVILVELARRLDGLPLHRAFDLIAGTSTGGIIAAGLTCPHPSNSGEAACTPDDLLSLYVNEGAEIFRKPPLADVVNPFGLHDPSYSAEMLEIKLKQRLGTATLDKGLSTVLIPAYNIRNRAALFMSNADKRNSNFRYWEAARATSAAPTYFPPALIERVGVKKQDERFVPLIDGGVFANDPILAAYVEARKKPWQGDRLVFLSLGTGQQNRPVAYQEAKDWGAVGWMHPAHDTPLISILMQGQASTASYEANALLNPTGTELEYSTVVTDDNVESLDYFRLERQLTQRENDALDDASPENIAALKAIAASIARDNAKALDEVAKRILAARNGAQESVAA</sequence>
<dbReference type="PANTHER" id="PTHR32176">
    <property type="entry name" value="XYLOSE ISOMERASE"/>
    <property type="match status" value="1"/>
</dbReference>
<dbReference type="EMBL" id="AEYE02000007">
    <property type="protein sequence ID" value="EPE99290.1"/>
    <property type="molecule type" value="Genomic_DNA"/>
</dbReference>
<feature type="active site" description="Proton acceptor" evidence="3">
    <location>
        <position position="192"/>
    </location>
</feature>
<dbReference type="PANTHER" id="PTHR32176:SF92">
    <property type="entry name" value="XYLOSE ISOMERASE"/>
    <property type="match status" value="1"/>
</dbReference>
<proteinExistence type="inferred from homology"/>
<evidence type="ECO:0000256" key="3">
    <source>
        <dbReference type="PROSITE-ProRule" id="PRU01161"/>
    </source>
</evidence>
<dbReference type="SUPFAM" id="SSF52151">
    <property type="entry name" value="FabD/lysophospholipase-like"/>
    <property type="match status" value="1"/>
</dbReference>